<dbReference type="GO" id="GO:0008289">
    <property type="term" value="F:lipid binding"/>
    <property type="evidence" value="ECO:0007669"/>
    <property type="project" value="UniProtKB-KW"/>
</dbReference>
<feature type="region of interest" description="Disordered" evidence="2">
    <location>
        <begin position="1"/>
        <end position="25"/>
    </location>
</feature>
<evidence type="ECO:0000313" key="3">
    <source>
        <dbReference type="EMBL" id="OSC30677.1"/>
    </source>
</evidence>
<accession>A0A1X2L9Q5</accession>
<dbReference type="EMBL" id="NCXM01000005">
    <property type="protein sequence ID" value="OSC30677.1"/>
    <property type="molecule type" value="Genomic_DNA"/>
</dbReference>
<dbReference type="PROSITE" id="PS51482">
    <property type="entry name" value="DEGV"/>
    <property type="match status" value="1"/>
</dbReference>
<reference evidence="3 4" key="1">
    <citation type="submission" date="2017-04" db="EMBL/GenBank/DDBJ databases">
        <title>The new phylogeny of genus Mycobacterium.</title>
        <authorList>
            <person name="Tortoli E."/>
            <person name="Trovato A."/>
            <person name="Cirillo D.M."/>
        </authorList>
    </citation>
    <scope>NUCLEOTIDE SEQUENCE [LARGE SCALE GENOMIC DNA]</scope>
    <source>
        <strain evidence="3 4">DSM 45247</strain>
    </source>
</reference>
<dbReference type="Pfam" id="PF02645">
    <property type="entry name" value="DegV"/>
    <property type="match status" value="1"/>
</dbReference>
<gene>
    <name evidence="3" type="ORF">B8W69_06470</name>
</gene>
<dbReference type="InterPro" id="IPR043168">
    <property type="entry name" value="DegV_C"/>
</dbReference>
<evidence type="ECO:0000313" key="4">
    <source>
        <dbReference type="Proteomes" id="UP000242320"/>
    </source>
</evidence>
<sequence>MPSGWPSDSPKCSAPSRSSSRSSARCSQLTQVQGRWWPEVFPVRRWRAHMADVAVVTDSTCALPRALVESLDITVVSLYYDITGAASPTGGHELPGRGERESDFDGDWARFFAELDASKTVATTGPPKIEDFVEAYERLLQQHSAVVAVMLGSNLSPTCEFAREAAARVDRERIVVFDSAGVAGHLGCQALAAARAAAGGADLQGVTEQARRARQEIRQWVLVDTLEYLRRGGRVGTAAAWIGSALDLKPILMIESEMKAVERVRTFKRGVERLIELMRQRRAVGADRWFVQHAYAHEDAQRLAERLTGLFGTQPEFISEVGPVLATHTGPGMVTVGGLPGAALEGAYG</sequence>
<protein>
    <recommendedName>
        <fullName evidence="5">Fatty acid-binding protein DegV</fullName>
    </recommendedName>
</protein>
<evidence type="ECO:0000256" key="1">
    <source>
        <dbReference type="ARBA" id="ARBA00023121"/>
    </source>
</evidence>
<dbReference type="NCBIfam" id="TIGR00762">
    <property type="entry name" value="DegV"/>
    <property type="match status" value="1"/>
</dbReference>
<dbReference type="Gene3D" id="3.30.1180.10">
    <property type="match status" value="1"/>
</dbReference>
<keyword evidence="1" id="KW-0446">Lipid-binding</keyword>
<evidence type="ECO:0000256" key="2">
    <source>
        <dbReference type="SAM" id="MobiDB-lite"/>
    </source>
</evidence>
<dbReference type="PANTHER" id="PTHR33434">
    <property type="entry name" value="DEGV DOMAIN-CONTAINING PROTEIN DR_1986-RELATED"/>
    <property type="match status" value="1"/>
</dbReference>
<dbReference type="AlphaFoldDB" id="A0A1X2L9Q5"/>
<organism evidence="3 4">
    <name type="scientific">Mycolicibacterium vulneris</name>
    <dbReference type="NCBI Taxonomy" id="547163"/>
    <lineage>
        <taxon>Bacteria</taxon>
        <taxon>Bacillati</taxon>
        <taxon>Actinomycetota</taxon>
        <taxon>Actinomycetes</taxon>
        <taxon>Mycobacteriales</taxon>
        <taxon>Mycobacteriaceae</taxon>
        <taxon>Mycolicibacterium</taxon>
    </lineage>
</organism>
<dbReference type="InterPro" id="IPR050270">
    <property type="entry name" value="DegV_domain_contain"/>
</dbReference>
<name>A0A1X2L9Q5_9MYCO</name>
<dbReference type="Proteomes" id="UP000242320">
    <property type="component" value="Unassembled WGS sequence"/>
</dbReference>
<dbReference type="Gene3D" id="3.40.50.10170">
    <property type="match status" value="1"/>
</dbReference>
<proteinExistence type="predicted"/>
<feature type="compositionally biased region" description="Low complexity" evidence="2">
    <location>
        <begin position="7"/>
        <end position="25"/>
    </location>
</feature>
<comment type="caution">
    <text evidence="3">The sequence shown here is derived from an EMBL/GenBank/DDBJ whole genome shotgun (WGS) entry which is preliminary data.</text>
</comment>
<dbReference type="SUPFAM" id="SSF82549">
    <property type="entry name" value="DAK1/DegV-like"/>
    <property type="match status" value="1"/>
</dbReference>
<keyword evidence="4" id="KW-1185">Reference proteome</keyword>
<dbReference type="InterPro" id="IPR003797">
    <property type="entry name" value="DegV"/>
</dbReference>
<dbReference type="PANTHER" id="PTHR33434:SF2">
    <property type="entry name" value="FATTY ACID-BINDING PROTEIN TM_1468"/>
    <property type="match status" value="1"/>
</dbReference>
<evidence type="ECO:0008006" key="5">
    <source>
        <dbReference type="Google" id="ProtNLM"/>
    </source>
</evidence>